<reference evidence="3 4" key="1">
    <citation type="submission" date="2021-03" db="EMBL/GenBank/DDBJ databases">
        <title>Genomic Encyclopedia of Type Strains, Phase IV (KMG-IV): sequencing the most valuable type-strain genomes for metagenomic binning, comparative biology and taxonomic classification.</title>
        <authorList>
            <person name="Goeker M."/>
        </authorList>
    </citation>
    <scope>NUCLEOTIDE SEQUENCE [LARGE SCALE GENOMIC DNA]</scope>
    <source>
        <strain evidence="3 4">DSM 14349</strain>
    </source>
</reference>
<evidence type="ECO:0000259" key="2">
    <source>
        <dbReference type="Pfam" id="PF02120"/>
    </source>
</evidence>
<feature type="domain" description="Flagellar hook-length control protein-like C-terminal" evidence="2">
    <location>
        <begin position="298"/>
        <end position="369"/>
    </location>
</feature>
<keyword evidence="3" id="KW-0282">Flagellum</keyword>
<sequence length="434" mass="46222">MSQVISAITSSPSASVVSSTGGQSAVSDQGFGQALLAMMGSGGANTNSNSSTLSLLTLAGLVEGASSTEILGEDDTIAKLLLDLGAKLDNLEDHLNADGNLLAALQGWLQGVQAFLQQTQPITSSAQNGQLEQGLSELAKHPQTITFAIQDAVAQLLSSAKQAQAGVTKLPVDQIQSMLQSLQKMLDVTSVDSKPAKVNVFVDQALNSAMQGNGQKNGQVELKDAVHASKGASHATQHNDHESFNALQNGQVVTAGQLALRHHANAEVKSLPTPVPVESFAKEVSGFLVGKFDIVKLQGLSEARISLYPEHLGQVDVKITMQNGQMVAQFVTEHLLAKESLEGQMSQLRAALQAQGIQVTKLEVTQNSSLSSHMYHNESQGQRNGSGQEQGNKRRELQEEDHLLVNDLNEEWNEWMAEVKTREGAYGSSFVARA</sequence>
<dbReference type="Pfam" id="PF02120">
    <property type="entry name" value="Flg_hook"/>
    <property type="match status" value="1"/>
</dbReference>
<accession>A0ABS4FNS1</accession>
<keyword evidence="4" id="KW-1185">Reference proteome</keyword>
<dbReference type="RefSeq" id="WP_210087854.1">
    <property type="nucleotide sequence ID" value="NZ_JAGGKG010000002.1"/>
</dbReference>
<keyword evidence="3" id="KW-0969">Cilium</keyword>
<gene>
    <name evidence="3" type="ORF">J2Z32_000803</name>
</gene>
<dbReference type="Proteomes" id="UP001519272">
    <property type="component" value="Unassembled WGS sequence"/>
</dbReference>
<dbReference type="Gene3D" id="3.30.750.140">
    <property type="match status" value="1"/>
</dbReference>
<feature type="compositionally biased region" description="Polar residues" evidence="1">
    <location>
        <begin position="374"/>
        <end position="390"/>
    </location>
</feature>
<evidence type="ECO:0000313" key="3">
    <source>
        <dbReference type="EMBL" id="MBP1904186.1"/>
    </source>
</evidence>
<dbReference type="InterPro" id="IPR038610">
    <property type="entry name" value="FliK-like_C_sf"/>
</dbReference>
<feature type="region of interest" description="Disordered" evidence="1">
    <location>
        <begin position="374"/>
        <end position="395"/>
    </location>
</feature>
<evidence type="ECO:0000256" key="1">
    <source>
        <dbReference type="SAM" id="MobiDB-lite"/>
    </source>
</evidence>
<name>A0ABS4FNS1_9BACL</name>
<protein>
    <submittedName>
        <fullName evidence="3">Flagellar hook-length control protein FliK</fullName>
    </submittedName>
</protein>
<keyword evidence="3" id="KW-0966">Cell projection</keyword>
<dbReference type="InterPro" id="IPR021136">
    <property type="entry name" value="Flagellar_hook_control-like_C"/>
</dbReference>
<evidence type="ECO:0000313" key="4">
    <source>
        <dbReference type="Proteomes" id="UP001519272"/>
    </source>
</evidence>
<comment type="caution">
    <text evidence="3">The sequence shown here is derived from an EMBL/GenBank/DDBJ whole genome shotgun (WGS) entry which is preliminary data.</text>
</comment>
<proteinExistence type="predicted"/>
<dbReference type="CDD" id="cd17470">
    <property type="entry name" value="T3SS_Flik_C"/>
    <property type="match status" value="1"/>
</dbReference>
<organism evidence="3 4">
    <name type="scientific">Paenibacillus turicensis</name>
    <dbReference type="NCBI Taxonomy" id="160487"/>
    <lineage>
        <taxon>Bacteria</taxon>
        <taxon>Bacillati</taxon>
        <taxon>Bacillota</taxon>
        <taxon>Bacilli</taxon>
        <taxon>Bacillales</taxon>
        <taxon>Paenibacillaceae</taxon>
        <taxon>Paenibacillus</taxon>
    </lineage>
</organism>
<dbReference type="EMBL" id="JAGGKG010000002">
    <property type="protein sequence ID" value="MBP1904186.1"/>
    <property type="molecule type" value="Genomic_DNA"/>
</dbReference>